<dbReference type="GO" id="GO:0015097">
    <property type="term" value="F:mercury ion transmembrane transporter activity"/>
    <property type="evidence" value="ECO:0007669"/>
    <property type="project" value="InterPro"/>
</dbReference>
<reference evidence="2 3" key="1">
    <citation type="submission" date="2016-05" db="EMBL/GenBank/DDBJ databases">
        <title>Niabella ginsenosidivorans BS26 whole genome sequencing.</title>
        <authorList>
            <person name="Im W.T."/>
            <person name="Siddiqi M.Z."/>
        </authorList>
    </citation>
    <scope>NUCLEOTIDE SEQUENCE [LARGE SCALE GENOMIC DNA]</scope>
    <source>
        <strain evidence="2 3">BS26</strain>
    </source>
</reference>
<keyword evidence="3" id="KW-1185">Reference proteome</keyword>
<dbReference type="GO" id="GO:0016020">
    <property type="term" value="C:membrane"/>
    <property type="evidence" value="ECO:0007669"/>
    <property type="project" value="InterPro"/>
</dbReference>
<proteinExistence type="predicted"/>
<evidence type="ECO:0000313" key="3">
    <source>
        <dbReference type="Proteomes" id="UP000077667"/>
    </source>
</evidence>
<name>A0A1A9HWP3_9BACT</name>
<dbReference type="InterPro" id="IPR004891">
    <property type="entry name" value="Mercury-R_MerC"/>
</dbReference>
<sequence length="135" mass="15476">MQYKRLKINYDQLGIFTSIACAIHCTLLPLLISSLPFLGIDILENKAIEWGMILLALVFGFVSLYHGYLHHHGSYKPLVLFGCGFLFLILNQVWEEAFVYLFIPLSALFIISAHLLNIYYCRNCTRKKSGKTKES</sequence>
<feature type="transmembrane region" description="Helical" evidence="1">
    <location>
        <begin position="12"/>
        <end position="35"/>
    </location>
</feature>
<evidence type="ECO:0000256" key="1">
    <source>
        <dbReference type="SAM" id="Phobius"/>
    </source>
</evidence>
<dbReference type="RefSeq" id="WP_067751078.1">
    <property type="nucleotide sequence ID" value="NZ_CP015772.1"/>
</dbReference>
<feature type="transmembrane region" description="Helical" evidence="1">
    <location>
        <begin position="77"/>
        <end position="94"/>
    </location>
</feature>
<dbReference type="OrthoDB" id="5966279at2"/>
<keyword evidence="1" id="KW-0472">Membrane</keyword>
<evidence type="ECO:0000313" key="2">
    <source>
        <dbReference type="EMBL" id="ANH79806.1"/>
    </source>
</evidence>
<gene>
    <name evidence="2" type="ORF">A8C56_01405</name>
</gene>
<dbReference type="AlphaFoldDB" id="A0A1A9HWP3"/>
<dbReference type="Proteomes" id="UP000077667">
    <property type="component" value="Chromosome"/>
</dbReference>
<organism evidence="2 3">
    <name type="scientific">Niabella ginsenosidivorans</name>
    <dbReference type="NCBI Taxonomy" id="1176587"/>
    <lineage>
        <taxon>Bacteria</taxon>
        <taxon>Pseudomonadati</taxon>
        <taxon>Bacteroidota</taxon>
        <taxon>Chitinophagia</taxon>
        <taxon>Chitinophagales</taxon>
        <taxon>Chitinophagaceae</taxon>
        <taxon>Niabella</taxon>
    </lineage>
</organism>
<keyword evidence="1" id="KW-0812">Transmembrane</keyword>
<accession>A0A1A9HWP3</accession>
<keyword evidence="1" id="KW-1133">Transmembrane helix</keyword>
<feature type="transmembrane region" description="Helical" evidence="1">
    <location>
        <begin position="100"/>
        <end position="121"/>
    </location>
</feature>
<dbReference type="KEGG" id="nia:A8C56_01405"/>
<dbReference type="EMBL" id="CP015772">
    <property type="protein sequence ID" value="ANH79806.1"/>
    <property type="molecule type" value="Genomic_DNA"/>
</dbReference>
<feature type="transmembrane region" description="Helical" evidence="1">
    <location>
        <begin position="47"/>
        <end position="65"/>
    </location>
</feature>
<dbReference type="STRING" id="1176587.A8C56_01405"/>
<dbReference type="Pfam" id="PF03203">
    <property type="entry name" value="MerC"/>
    <property type="match status" value="1"/>
</dbReference>
<evidence type="ECO:0008006" key="4">
    <source>
        <dbReference type="Google" id="ProtNLM"/>
    </source>
</evidence>
<protein>
    <recommendedName>
        <fullName evidence="4">MerC mercury resistance protein</fullName>
    </recommendedName>
</protein>